<comment type="subcellular location">
    <subcellularLocation>
        <location evidence="1">Membrane</location>
        <topology evidence="1">Multi-pass membrane protein</topology>
    </subcellularLocation>
</comment>
<feature type="transmembrane region" description="Helical" evidence="6">
    <location>
        <begin position="113"/>
        <end position="135"/>
    </location>
</feature>
<evidence type="ECO:0000256" key="6">
    <source>
        <dbReference type="SAM" id="Phobius"/>
    </source>
</evidence>
<proteinExistence type="predicted"/>
<feature type="region of interest" description="Disordered" evidence="5">
    <location>
        <begin position="517"/>
        <end position="544"/>
    </location>
</feature>
<dbReference type="InterPro" id="IPR003663">
    <property type="entry name" value="Sugar/inositol_transpt"/>
</dbReference>
<keyword evidence="9" id="KW-1185">Reference proteome</keyword>
<evidence type="ECO:0000313" key="9">
    <source>
        <dbReference type="Proteomes" id="UP001152759"/>
    </source>
</evidence>
<feature type="transmembrane region" description="Helical" evidence="6">
    <location>
        <begin position="411"/>
        <end position="435"/>
    </location>
</feature>
<feature type="transmembrane region" description="Helical" evidence="6">
    <location>
        <begin position="147"/>
        <end position="171"/>
    </location>
</feature>
<keyword evidence="2 6" id="KW-0812">Transmembrane</keyword>
<dbReference type="Proteomes" id="UP001152759">
    <property type="component" value="Chromosome 4"/>
</dbReference>
<sequence length="544" mass="58360">MSREQLLKKPSSGNIHLEIISSVIASSTLLSSGMSLGFSGVALPHMEAPDSLVKVGPQEASWIASLANLATPVGCLLVGPLLDRLGRKNTMIFVGVPAVCGWLLIAVEPSLPRVYLGRLLTGLATGLSSIPSTVYTSEITSNAMRGILVTCSSISIAVGILTEYCLGWWFQRHWHCVALVSGVISILVSGLVLIGIPESPVWLVSRGQNQEASKALCTLRGTKSKNKIEKELNQIIENCRAYRGRSTSIARSISGLALPQAYKPLIIMNTYFLFQQVSGLFVIVFYAVDVIKIAGVTADAYLIAVLIAFLRLVTIIVSVWVNKAFGRRFASIISGVGITLSMFALVGYCYFVPGAAAPTPVLVNSTTTTTSIPQALVGSTDAPIPMANFSLVENVTVVMSESFQGVHGLSWIPIAALFVHIVFGTIGFLTVPWCMIGEVFPAQVRGVACSITSCFAYLSSFVVIKLYKSMLMSMGTVGIFTFYGIMSLLGTLFVMIYLPETKGKSFEAIEKHFANGSGVPASPEEVSLQTKNSKQPIIRPSRPN</sequence>
<dbReference type="PANTHER" id="PTHR48021">
    <property type="match status" value="1"/>
</dbReference>
<dbReference type="PRINTS" id="PR00171">
    <property type="entry name" value="SUGRTRNSPORT"/>
</dbReference>
<dbReference type="PROSITE" id="PS50850">
    <property type="entry name" value="MFS"/>
    <property type="match status" value="1"/>
</dbReference>
<feature type="transmembrane region" description="Helical" evidence="6">
    <location>
        <begin position="479"/>
        <end position="498"/>
    </location>
</feature>
<organism evidence="8 9">
    <name type="scientific">Bemisia tabaci</name>
    <name type="common">Sweetpotato whitefly</name>
    <name type="synonym">Aleurodes tabaci</name>
    <dbReference type="NCBI Taxonomy" id="7038"/>
    <lineage>
        <taxon>Eukaryota</taxon>
        <taxon>Metazoa</taxon>
        <taxon>Ecdysozoa</taxon>
        <taxon>Arthropoda</taxon>
        <taxon>Hexapoda</taxon>
        <taxon>Insecta</taxon>
        <taxon>Pterygota</taxon>
        <taxon>Neoptera</taxon>
        <taxon>Paraneoptera</taxon>
        <taxon>Hemiptera</taxon>
        <taxon>Sternorrhyncha</taxon>
        <taxon>Aleyrodoidea</taxon>
        <taxon>Aleyrodidae</taxon>
        <taxon>Aleyrodinae</taxon>
        <taxon>Bemisia</taxon>
    </lineage>
</organism>
<name>A0A9P0F4U1_BEMTA</name>
<reference evidence="8" key="1">
    <citation type="submission" date="2021-12" db="EMBL/GenBank/DDBJ databases">
        <authorList>
            <person name="King R."/>
        </authorList>
    </citation>
    <scope>NUCLEOTIDE SEQUENCE</scope>
</reference>
<dbReference type="InterPro" id="IPR005829">
    <property type="entry name" value="Sugar_transporter_CS"/>
</dbReference>
<dbReference type="AlphaFoldDB" id="A0A9P0F4U1"/>
<dbReference type="PANTHER" id="PTHR48021:SF89">
    <property type="entry name" value="FI02132P-RELATED"/>
    <property type="match status" value="1"/>
</dbReference>
<feature type="transmembrane region" description="Helical" evidence="6">
    <location>
        <begin position="270"/>
        <end position="288"/>
    </location>
</feature>
<dbReference type="InterPro" id="IPR050549">
    <property type="entry name" value="MFS_Trehalose_Transporter"/>
</dbReference>
<dbReference type="PROSITE" id="PS00217">
    <property type="entry name" value="SUGAR_TRANSPORT_2"/>
    <property type="match status" value="1"/>
</dbReference>
<dbReference type="EMBL" id="OU963865">
    <property type="protein sequence ID" value="CAH0388121.1"/>
    <property type="molecule type" value="Genomic_DNA"/>
</dbReference>
<evidence type="ECO:0000256" key="5">
    <source>
        <dbReference type="SAM" id="MobiDB-lite"/>
    </source>
</evidence>
<feature type="domain" description="Major facilitator superfamily (MFS) profile" evidence="7">
    <location>
        <begin position="21"/>
        <end position="502"/>
    </location>
</feature>
<dbReference type="Pfam" id="PF00083">
    <property type="entry name" value="Sugar_tr"/>
    <property type="match status" value="2"/>
</dbReference>
<evidence type="ECO:0000256" key="1">
    <source>
        <dbReference type="ARBA" id="ARBA00004141"/>
    </source>
</evidence>
<dbReference type="Gene3D" id="1.20.1250.20">
    <property type="entry name" value="MFS general substrate transporter like domains"/>
    <property type="match status" value="2"/>
</dbReference>
<evidence type="ECO:0000259" key="7">
    <source>
        <dbReference type="PROSITE" id="PS50850"/>
    </source>
</evidence>
<dbReference type="InterPro" id="IPR036259">
    <property type="entry name" value="MFS_trans_sf"/>
</dbReference>
<dbReference type="SUPFAM" id="SSF103473">
    <property type="entry name" value="MFS general substrate transporter"/>
    <property type="match status" value="1"/>
</dbReference>
<feature type="transmembrane region" description="Helical" evidence="6">
    <location>
        <begin position="329"/>
        <end position="353"/>
    </location>
</feature>
<feature type="transmembrane region" description="Helical" evidence="6">
    <location>
        <begin position="20"/>
        <end position="42"/>
    </location>
</feature>
<dbReference type="PROSITE" id="PS00216">
    <property type="entry name" value="SUGAR_TRANSPORT_1"/>
    <property type="match status" value="1"/>
</dbReference>
<evidence type="ECO:0000313" key="8">
    <source>
        <dbReference type="EMBL" id="CAH0388121.1"/>
    </source>
</evidence>
<protein>
    <recommendedName>
        <fullName evidence="7">Major facilitator superfamily (MFS) profile domain-containing protein</fullName>
    </recommendedName>
</protein>
<gene>
    <name evidence="8" type="ORF">BEMITA_LOCUS7060</name>
</gene>
<keyword evidence="4 6" id="KW-0472">Membrane</keyword>
<feature type="transmembrane region" description="Helical" evidence="6">
    <location>
        <begin position="300"/>
        <end position="322"/>
    </location>
</feature>
<evidence type="ECO:0000256" key="3">
    <source>
        <dbReference type="ARBA" id="ARBA00022989"/>
    </source>
</evidence>
<dbReference type="InterPro" id="IPR005828">
    <property type="entry name" value="MFS_sugar_transport-like"/>
</dbReference>
<feature type="transmembrane region" description="Helical" evidence="6">
    <location>
        <begin position="89"/>
        <end position="107"/>
    </location>
</feature>
<dbReference type="GO" id="GO:0016020">
    <property type="term" value="C:membrane"/>
    <property type="evidence" value="ECO:0007669"/>
    <property type="project" value="UniProtKB-SubCell"/>
</dbReference>
<evidence type="ECO:0000256" key="4">
    <source>
        <dbReference type="ARBA" id="ARBA00023136"/>
    </source>
</evidence>
<accession>A0A9P0F4U1</accession>
<dbReference type="InterPro" id="IPR020846">
    <property type="entry name" value="MFS_dom"/>
</dbReference>
<keyword evidence="3 6" id="KW-1133">Transmembrane helix</keyword>
<evidence type="ECO:0000256" key="2">
    <source>
        <dbReference type="ARBA" id="ARBA00022692"/>
    </source>
</evidence>
<feature type="transmembrane region" description="Helical" evidence="6">
    <location>
        <begin position="447"/>
        <end position="467"/>
    </location>
</feature>
<feature type="transmembrane region" description="Helical" evidence="6">
    <location>
        <begin position="177"/>
        <end position="196"/>
    </location>
</feature>
<dbReference type="GO" id="GO:0022857">
    <property type="term" value="F:transmembrane transporter activity"/>
    <property type="evidence" value="ECO:0007669"/>
    <property type="project" value="InterPro"/>
</dbReference>